<proteinExistence type="predicted"/>
<accession>A0ABD5ZCR4</accession>
<comment type="caution">
    <text evidence="2">The sequence shown here is derived from an EMBL/GenBank/DDBJ whole genome shotgun (WGS) entry which is preliminary data.</text>
</comment>
<feature type="region of interest" description="Disordered" evidence="1">
    <location>
        <begin position="335"/>
        <end position="393"/>
    </location>
</feature>
<feature type="compositionally biased region" description="Low complexity" evidence="1">
    <location>
        <begin position="352"/>
        <end position="361"/>
    </location>
</feature>
<organism evidence="2 3">
    <name type="scientific">Haloferax namakaokahaiae</name>
    <dbReference type="NCBI Taxonomy" id="1748331"/>
    <lineage>
        <taxon>Archaea</taxon>
        <taxon>Methanobacteriati</taxon>
        <taxon>Methanobacteriota</taxon>
        <taxon>Stenosarchaea group</taxon>
        <taxon>Halobacteria</taxon>
        <taxon>Halobacteriales</taxon>
        <taxon>Haloferacaceae</taxon>
        <taxon>Haloferax</taxon>
    </lineage>
</organism>
<evidence type="ECO:0000256" key="1">
    <source>
        <dbReference type="SAM" id="MobiDB-lite"/>
    </source>
</evidence>
<name>A0ABD5ZCR4_9EURY</name>
<evidence type="ECO:0000313" key="2">
    <source>
        <dbReference type="EMBL" id="MFC7202870.1"/>
    </source>
</evidence>
<reference evidence="2 3" key="1">
    <citation type="journal article" date="2019" name="Int. J. Syst. Evol. Microbiol.">
        <title>The Global Catalogue of Microorganisms (GCM) 10K type strain sequencing project: providing services to taxonomists for standard genome sequencing and annotation.</title>
        <authorList>
            <consortium name="The Broad Institute Genomics Platform"/>
            <consortium name="The Broad Institute Genome Sequencing Center for Infectious Disease"/>
            <person name="Wu L."/>
            <person name="Ma J."/>
        </authorList>
    </citation>
    <scope>NUCLEOTIDE SEQUENCE [LARGE SCALE GENOMIC DNA]</scope>
    <source>
        <strain evidence="2 3">DSM 29988</strain>
    </source>
</reference>
<dbReference type="EMBL" id="JBHTAA010000001">
    <property type="protein sequence ID" value="MFC7202870.1"/>
    <property type="molecule type" value="Genomic_DNA"/>
</dbReference>
<evidence type="ECO:0000313" key="3">
    <source>
        <dbReference type="Proteomes" id="UP001596481"/>
    </source>
</evidence>
<feature type="compositionally biased region" description="Basic and acidic residues" evidence="1">
    <location>
        <begin position="371"/>
        <end position="382"/>
    </location>
</feature>
<gene>
    <name evidence="2" type="ORF">ACFQJC_05035</name>
</gene>
<feature type="compositionally biased region" description="Acidic residues" evidence="1">
    <location>
        <begin position="337"/>
        <end position="346"/>
    </location>
</feature>
<dbReference type="AlphaFoldDB" id="A0ABD5ZCR4"/>
<feature type="region of interest" description="Disordered" evidence="1">
    <location>
        <begin position="208"/>
        <end position="237"/>
    </location>
</feature>
<dbReference type="RefSeq" id="WP_390222157.1">
    <property type="nucleotide sequence ID" value="NZ_JBHTAA010000001.1"/>
</dbReference>
<dbReference type="Proteomes" id="UP001596481">
    <property type="component" value="Unassembled WGS sequence"/>
</dbReference>
<sequence>MTVHELFNSGIAALAHDPEDALRVHGVLLGEGDVTNGLSGKQTRWPAAILESMVDLLEGKPFTMADSLDPEQHVGVEKTEDGARMTGAVTLDEKVGEITAAAYEDGVGLLFEGFLSDWEAEDVVERGLAQVSPVIVRDIELVEGEAGEDDALYEPTEVSAVRDLAIVADGAAPSNDIAPGPSADMTATAAALSSNFDVRVEALADGGMEVTNTGGDDGQQDGNGQSTRPRGWRASMTKDDLTDKERELLAVAAQADDPVIAEAADLERLDTLDDNEELIEAATDIDDATVESATELEAMRNRLDTVESMFDEALTAQRGLRETTVEAMSFEAKASEFETDDGDLDVEALTQNPESGSTSPSGNGGDNGPSDEDRQRIEDINEKLSSVGNMLPESRVEGLQNEAADLAGTDDYDEALEVL</sequence>
<keyword evidence="3" id="KW-1185">Reference proteome</keyword>
<protein>
    <submittedName>
        <fullName evidence="2">Uncharacterized protein</fullName>
    </submittedName>
</protein>